<keyword evidence="5" id="KW-1185">Reference proteome</keyword>
<accession>A0ABR2UFT7</accession>
<sequence>MPSTAVQNPPAQTDSKSAKKKKVKAEQRTESPAPSASPVPEKATSVSGDDASESPYVRELQKNIRNISKKISNASKTVALVEQHKGKSPDELVAAKIINTDQKSQFLKNPQLKSQLAQLEEQLAQYKKVDDEYRTKGAADKAKLEKELTEKLEKEKADALVAVTAKAAADIQKIQHDGLLVLSQFLRLAAARRSEDADAGLDENMALEGVLLNVYSGDENAVATMVKLIEGSEEKTKSVSGDELNTTFAQVKEASTAHAQTFASEPEAEADVEAVPEAAELAAVDSAGQVETDPTVAHAGLTEIDTTGATAPVTNGHAESTPASGIPASADVGDSAANAAAESQWDTANNDLSASITQEDWIKVPRNPAETDTGLEATPAAAGPVQSWADDQPEQTAELKLTMDSSLSNATDLVAMVRVVVSVVAADGAKAIEDEAEVMVVAEVVEVKAEAATAVAARDEAESRRESAVSLHPSALRKLSNMTTLGVDGGVTGRILRRDCIRRLRHLVWLRFSTHGLVLLDL</sequence>
<dbReference type="Proteomes" id="UP001408356">
    <property type="component" value="Unassembled WGS sequence"/>
</dbReference>
<feature type="coiled-coil region" evidence="1">
    <location>
        <begin position="109"/>
        <end position="136"/>
    </location>
</feature>
<name>A0ABR2UFT7_9PEZI</name>
<feature type="compositionally biased region" description="Polar residues" evidence="2">
    <location>
        <begin position="308"/>
        <end position="323"/>
    </location>
</feature>
<organism evidence="4 5">
    <name type="scientific">Seiridium unicorne</name>
    <dbReference type="NCBI Taxonomy" id="138068"/>
    <lineage>
        <taxon>Eukaryota</taxon>
        <taxon>Fungi</taxon>
        <taxon>Dikarya</taxon>
        <taxon>Ascomycota</taxon>
        <taxon>Pezizomycotina</taxon>
        <taxon>Sordariomycetes</taxon>
        <taxon>Xylariomycetidae</taxon>
        <taxon>Amphisphaeriales</taxon>
        <taxon>Sporocadaceae</taxon>
        <taxon>Seiridium</taxon>
    </lineage>
</organism>
<reference evidence="4 5" key="1">
    <citation type="journal article" date="2024" name="J. Plant Pathol.">
        <title>Sequence and assembly of the genome of Seiridium unicorne, isolate CBS 538.82, causal agent of cypress canker disease.</title>
        <authorList>
            <person name="Scali E."/>
            <person name="Rocca G.D."/>
            <person name="Danti R."/>
            <person name="Garbelotto M."/>
            <person name="Barberini S."/>
            <person name="Baroncelli R."/>
            <person name="Emiliani G."/>
        </authorList>
    </citation>
    <scope>NUCLEOTIDE SEQUENCE [LARGE SCALE GENOMIC DNA]</scope>
    <source>
        <strain evidence="4 5">BM-138-508</strain>
    </source>
</reference>
<feature type="region of interest" description="Disordered" evidence="2">
    <location>
        <begin position="308"/>
        <end position="343"/>
    </location>
</feature>
<feature type="compositionally biased region" description="Low complexity" evidence="2">
    <location>
        <begin position="328"/>
        <end position="343"/>
    </location>
</feature>
<feature type="region of interest" description="Disordered" evidence="2">
    <location>
        <begin position="1"/>
        <end position="58"/>
    </location>
</feature>
<evidence type="ECO:0000256" key="2">
    <source>
        <dbReference type="SAM" id="MobiDB-lite"/>
    </source>
</evidence>
<keyword evidence="1" id="KW-0175">Coiled coil</keyword>
<dbReference type="InterPro" id="IPR058602">
    <property type="entry name" value="YAG7_dimerisation_dom"/>
</dbReference>
<evidence type="ECO:0000256" key="1">
    <source>
        <dbReference type="SAM" id="Coils"/>
    </source>
</evidence>
<feature type="domain" description="YAG7-like dimerisation" evidence="3">
    <location>
        <begin position="173"/>
        <end position="256"/>
    </location>
</feature>
<dbReference type="Pfam" id="PF26434">
    <property type="entry name" value="YAG7_C"/>
    <property type="match status" value="1"/>
</dbReference>
<evidence type="ECO:0000313" key="5">
    <source>
        <dbReference type="Proteomes" id="UP001408356"/>
    </source>
</evidence>
<feature type="compositionally biased region" description="Polar residues" evidence="2">
    <location>
        <begin position="1"/>
        <end position="14"/>
    </location>
</feature>
<evidence type="ECO:0000259" key="3">
    <source>
        <dbReference type="Pfam" id="PF26434"/>
    </source>
</evidence>
<evidence type="ECO:0000313" key="4">
    <source>
        <dbReference type="EMBL" id="KAK9413492.1"/>
    </source>
</evidence>
<proteinExistence type="predicted"/>
<comment type="caution">
    <text evidence="4">The sequence shown here is derived from an EMBL/GenBank/DDBJ whole genome shotgun (WGS) entry which is preliminary data.</text>
</comment>
<gene>
    <name evidence="4" type="ORF">SUNI508_11915</name>
</gene>
<protein>
    <recommendedName>
        <fullName evidence="3">YAG7-like dimerisation domain-containing protein</fullName>
    </recommendedName>
</protein>
<dbReference type="EMBL" id="JARVKF010000439">
    <property type="protein sequence ID" value="KAK9413492.1"/>
    <property type="molecule type" value="Genomic_DNA"/>
</dbReference>